<dbReference type="AlphaFoldDB" id="A0AAV9I0W5"/>
<comment type="similarity">
    <text evidence="1 3">Belongs to the short-chain dehydrogenases/reductases (SDR) family.</text>
</comment>
<dbReference type="GO" id="GO:0016616">
    <property type="term" value="F:oxidoreductase activity, acting on the CH-OH group of donors, NAD or NADP as acceptor"/>
    <property type="evidence" value="ECO:0007669"/>
    <property type="project" value="TreeGrafter"/>
</dbReference>
<dbReference type="PANTHER" id="PTHR44229:SF4">
    <property type="entry name" value="15-HYDROXYPROSTAGLANDIN DEHYDROGENASE [NAD(+)]"/>
    <property type="match status" value="1"/>
</dbReference>
<comment type="caution">
    <text evidence="4">The sequence shown here is derived from an EMBL/GenBank/DDBJ whole genome shotgun (WGS) entry which is preliminary data.</text>
</comment>
<gene>
    <name evidence="4" type="ORF">QBC42DRAFT_192511</name>
</gene>
<keyword evidence="2" id="KW-0560">Oxidoreductase</keyword>
<evidence type="ECO:0000313" key="5">
    <source>
        <dbReference type="Proteomes" id="UP001321749"/>
    </source>
</evidence>
<keyword evidence="5" id="KW-1185">Reference proteome</keyword>
<name>A0AAV9I0W5_9PEZI</name>
<dbReference type="EMBL" id="MU864930">
    <property type="protein sequence ID" value="KAK4466759.1"/>
    <property type="molecule type" value="Genomic_DNA"/>
</dbReference>
<dbReference type="InterPro" id="IPR036291">
    <property type="entry name" value="NAD(P)-bd_dom_sf"/>
</dbReference>
<dbReference type="Gene3D" id="3.40.50.720">
    <property type="entry name" value="NAD(P)-binding Rossmann-like Domain"/>
    <property type="match status" value="1"/>
</dbReference>
<proteinExistence type="inferred from homology"/>
<sequence>MAEYDVKGKIALITGAGSGINHALAERLLKAGCSVMIADLALRPESEATLAQYRHDGSSPPSNASAAFHKTDVSNWAQLSELFEATLKTFGRVDIVVNGAGIYEPPWSTFWNPPGVSPEAKDAADAAIGSYQIFNVNTIGPIRLSQIALDYWFRNREVKGNLLWVASMGGYLHSIQTPLYFASKAAMISVVKSLQGLKQMVGIKNSVVCPGPVRTPLFDQDYCKDRLGEDDLALTAGDVADAMMELLVEDRYGNGTVLEVNITGSLDKPEVIKREVAMEALYPPISPVGEGSKVMEQELKFMGLVAEKGMRSSLKEQ</sequence>
<dbReference type="Proteomes" id="UP001321749">
    <property type="component" value="Unassembled WGS sequence"/>
</dbReference>
<organism evidence="4 5">
    <name type="scientific">Cladorrhinum samala</name>
    <dbReference type="NCBI Taxonomy" id="585594"/>
    <lineage>
        <taxon>Eukaryota</taxon>
        <taxon>Fungi</taxon>
        <taxon>Dikarya</taxon>
        <taxon>Ascomycota</taxon>
        <taxon>Pezizomycotina</taxon>
        <taxon>Sordariomycetes</taxon>
        <taxon>Sordariomycetidae</taxon>
        <taxon>Sordariales</taxon>
        <taxon>Podosporaceae</taxon>
        <taxon>Cladorrhinum</taxon>
    </lineage>
</organism>
<dbReference type="PRINTS" id="PR00080">
    <property type="entry name" value="SDRFAMILY"/>
</dbReference>
<evidence type="ECO:0000256" key="2">
    <source>
        <dbReference type="ARBA" id="ARBA00023002"/>
    </source>
</evidence>
<accession>A0AAV9I0W5</accession>
<dbReference type="InterPro" id="IPR002347">
    <property type="entry name" value="SDR_fam"/>
</dbReference>
<reference evidence="4" key="2">
    <citation type="submission" date="2023-06" db="EMBL/GenBank/DDBJ databases">
        <authorList>
            <consortium name="Lawrence Berkeley National Laboratory"/>
            <person name="Mondo S.J."/>
            <person name="Hensen N."/>
            <person name="Bonometti L."/>
            <person name="Westerberg I."/>
            <person name="Brannstrom I.O."/>
            <person name="Guillou S."/>
            <person name="Cros-Aarteil S."/>
            <person name="Calhoun S."/>
            <person name="Haridas S."/>
            <person name="Kuo A."/>
            <person name="Pangilinan J."/>
            <person name="Riley R."/>
            <person name="Labutti K."/>
            <person name="Andreopoulos B."/>
            <person name="Lipzen A."/>
            <person name="Chen C."/>
            <person name="Yanf M."/>
            <person name="Daum C."/>
            <person name="Ng V."/>
            <person name="Clum A."/>
            <person name="Steindorff A."/>
            <person name="Ohm R."/>
            <person name="Martin F."/>
            <person name="Silar P."/>
            <person name="Natvig D."/>
            <person name="Lalanne C."/>
            <person name="Gautier V."/>
            <person name="Ament-Velasquez S.L."/>
            <person name="Kruys A."/>
            <person name="Hutchinson M.I."/>
            <person name="Powell A.J."/>
            <person name="Barry K."/>
            <person name="Miller A.N."/>
            <person name="Grigoriev I.V."/>
            <person name="Debuchy R."/>
            <person name="Gladieux P."/>
            <person name="Thoren M.H."/>
            <person name="Johannesson H."/>
        </authorList>
    </citation>
    <scope>NUCLEOTIDE SEQUENCE</scope>
    <source>
        <strain evidence="4">PSN324</strain>
    </source>
</reference>
<evidence type="ECO:0000256" key="3">
    <source>
        <dbReference type="RuleBase" id="RU000363"/>
    </source>
</evidence>
<dbReference type="SUPFAM" id="SSF51735">
    <property type="entry name" value="NAD(P)-binding Rossmann-fold domains"/>
    <property type="match status" value="1"/>
</dbReference>
<evidence type="ECO:0000313" key="4">
    <source>
        <dbReference type="EMBL" id="KAK4466759.1"/>
    </source>
</evidence>
<dbReference type="PRINTS" id="PR00081">
    <property type="entry name" value="GDHRDH"/>
</dbReference>
<evidence type="ECO:0000256" key="1">
    <source>
        <dbReference type="ARBA" id="ARBA00006484"/>
    </source>
</evidence>
<reference evidence="4" key="1">
    <citation type="journal article" date="2023" name="Mol. Phylogenet. Evol.">
        <title>Genome-scale phylogeny and comparative genomics of the fungal order Sordariales.</title>
        <authorList>
            <person name="Hensen N."/>
            <person name="Bonometti L."/>
            <person name="Westerberg I."/>
            <person name="Brannstrom I.O."/>
            <person name="Guillou S."/>
            <person name="Cros-Aarteil S."/>
            <person name="Calhoun S."/>
            <person name="Haridas S."/>
            <person name="Kuo A."/>
            <person name="Mondo S."/>
            <person name="Pangilinan J."/>
            <person name="Riley R."/>
            <person name="LaButti K."/>
            <person name="Andreopoulos B."/>
            <person name="Lipzen A."/>
            <person name="Chen C."/>
            <person name="Yan M."/>
            <person name="Daum C."/>
            <person name="Ng V."/>
            <person name="Clum A."/>
            <person name="Steindorff A."/>
            <person name="Ohm R.A."/>
            <person name="Martin F."/>
            <person name="Silar P."/>
            <person name="Natvig D.O."/>
            <person name="Lalanne C."/>
            <person name="Gautier V."/>
            <person name="Ament-Velasquez S.L."/>
            <person name="Kruys A."/>
            <person name="Hutchinson M.I."/>
            <person name="Powell A.J."/>
            <person name="Barry K."/>
            <person name="Miller A.N."/>
            <person name="Grigoriev I.V."/>
            <person name="Debuchy R."/>
            <person name="Gladieux P."/>
            <person name="Hiltunen Thoren M."/>
            <person name="Johannesson H."/>
        </authorList>
    </citation>
    <scope>NUCLEOTIDE SEQUENCE</scope>
    <source>
        <strain evidence="4">PSN324</strain>
    </source>
</reference>
<dbReference type="GO" id="GO:0005737">
    <property type="term" value="C:cytoplasm"/>
    <property type="evidence" value="ECO:0007669"/>
    <property type="project" value="TreeGrafter"/>
</dbReference>
<protein>
    <submittedName>
        <fullName evidence="4">Uncharacterized protein</fullName>
    </submittedName>
</protein>
<dbReference type="PANTHER" id="PTHR44229">
    <property type="entry name" value="15-HYDROXYPROSTAGLANDIN DEHYDROGENASE [NAD(+)]"/>
    <property type="match status" value="1"/>
</dbReference>
<dbReference type="Pfam" id="PF00106">
    <property type="entry name" value="adh_short"/>
    <property type="match status" value="1"/>
</dbReference>